<dbReference type="Gene3D" id="3.30.420.10">
    <property type="entry name" value="Ribonuclease H-like superfamily/Ribonuclease H"/>
    <property type="match status" value="1"/>
</dbReference>
<feature type="compositionally biased region" description="Polar residues" evidence="1">
    <location>
        <begin position="25"/>
        <end position="34"/>
    </location>
</feature>
<dbReference type="InterPro" id="IPR012337">
    <property type="entry name" value="RNaseH-like_sf"/>
</dbReference>
<sequence length="212" mass="23539">MEAEAIEALSAPGEADNAGLPGMQTHPNSRQHVSGQFPDQFCPLSGRRLFHTDRGAQYTSAAFAQVCDGYRIRRGMGRVGSSCDNALAESFRQGLKRETMHQRFFSTMRQARLEIFQPVAHLLQCPQTPQRPQLPLTQPCSRPNSSTCEQIDTQSQHERLRPHRRGHLRQGCTPSPRAFDSSSSAEELTRLRCTCKGGDVPAQSFHACGCTE</sequence>
<organism evidence="2 3">
    <name type="scientific">Streptomyces flavofungini</name>
    <dbReference type="NCBI Taxonomy" id="68200"/>
    <lineage>
        <taxon>Bacteria</taxon>
        <taxon>Bacillati</taxon>
        <taxon>Actinomycetota</taxon>
        <taxon>Actinomycetes</taxon>
        <taxon>Kitasatosporales</taxon>
        <taxon>Streptomycetaceae</taxon>
        <taxon>Streptomyces</taxon>
    </lineage>
</organism>
<dbReference type="EMBL" id="JAEKOZ010000066">
    <property type="protein sequence ID" value="MBJ3813291.1"/>
    <property type="molecule type" value="Genomic_DNA"/>
</dbReference>
<feature type="region of interest" description="Disordered" evidence="1">
    <location>
        <begin position="154"/>
        <end position="184"/>
    </location>
</feature>
<evidence type="ECO:0000313" key="2">
    <source>
        <dbReference type="EMBL" id="MBJ3813291.1"/>
    </source>
</evidence>
<reference evidence="2 3" key="1">
    <citation type="submission" date="2020-12" db="EMBL/GenBank/DDBJ databases">
        <title>Streptomyces typhae sp. nov., a novel endophytic actinomycete isolated from the root of cattail pollen (Typha angustifolia L.).</title>
        <authorList>
            <person name="Peng C."/>
            <person name="Liu C."/>
        </authorList>
    </citation>
    <scope>NUCLEOTIDE SEQUENCE [LARGE SCALE GENOMIC DNA]</scope>
    <source>
        <strain evidence="2 3">JCM 4753</strain>
    </source>
</reference>
<feature type="region of interest" description="Disordered" evidence="1">
    <location>
        <begin position="1"/>
        <end position="35"/>
    </location>
</feature>
<gene>
    <name evidence="2" type="ORF">JGB26_40670</name>
</gene>
<evidence type="ECO:0000313" key="3">
    <source>
        <dbReference type="Proteomes" id="UP000634780"/>
    </source>
</evidence>
<dbReference type="Proteomes" id="UP000634780">
    <property type="component" value="Unassembled WGS sequence"/>
</dbReference>
<comment type="caution">
    <text evidence="2">The sequence shown here is derived from an EMBL/GenBank/DDBJ whole genome shotgun (WGS) entry which is preliminary data.</text>
</comment>
<protein>
    <submittedName>
        <fullName evidence="2">DDE-type integrase/transposase/recombinase</fullName>
    </submittedName>
</protein>
<accession>A0ABS0XK22</accession>
<evidence type="ECO:0000256" key="1">
    <source>
        <dbReference type="SAM" id="MobiDB-lite"/>
    </source>
</evidence>
<dbReference type="InterPro" id="IPR036397">
    <property type="entry name" value="RNaseH_sf"/>
</dbReference>
<dbReference type="SUPFAM" id="SSF53098">
    <property type="entry name" value="Ribonuclease H-like"/>
    <property type="match status" value="1"/>
</dbReference>
<dbReference type="PANTHER" id="PTHR46889">
    <property type="entry name" value="TRANSPOSASE INSF FOR INSERTION SEQUENCE IS3B-RELATED"/>
    <property type="match status" value="1"/>
</dbReference>
<dbReference type="InterPro" id="IPR050900">
    <property type="entry name" value="Transposase_IS3/IS150/IS904"/>
</dbReference>
<proteinExistence type="predicted"/>
<dbReference type="PANTHER" id="PTHR46889:SF4">
    <property type="entry name" value="TRANSPOSASE INSO FOR INSERTION SEQUENCE ELEMENT IS911B-RELATED"/>
    <property type="match status" value="1"/>
</dbReference>
<keyword evidence="3" id="KW-1185">Reference proteome</keyword>
<name>A0ABS0XK22_9ACTN</name>